<gene>
    <name evidence="6" type="ORF">VMCG_05738</name>
</gene>
<comment type="caution">
    <text evidence="6">The sequence shown here is derived from an EMBL/GenBank/DDBJ whole genome shotgun (WGS) entry which is preliminary data.</text>
</comment>
<dbReference type="EMBL" id="LKEA01000016">
    <property type="protein sequence ID" value="ROW03030.1"/>
    <property type="molecule type" value="Genomic_DNA"/>
</dbReference>
<accession>A0A423WI17</accession>
<feature type="compositionally biased region" description="Basic and acidic residues" evidence="4">
    <location>
        <begin position="8"/>
        <end position="21"/>
    </location>
</feature>
<proteinExistence type="inferred from homology"/>
<dbReference type="OrthoDB" id="3262926at2759"/>
<dbReference type="Gene3D" id="3.10.490.10">
    <property type="entry name" value="Gamma-glutamyl cyclotransferase-like"/>
    <property type="match status" value="1"/>
</dbReference>
<keyword evidence="2" id="KW-0808">Transferase</keyword>
<dbReference type="Pfam" id="PF06094">
    <property type="entry name" value="GGACT"/>
    <property type="match status" value="1"/>
</dbReference>
<dbReference type="InterPro" id="IPR013024">
    <property type="entry name" value="GGCT-like"/>
</dbReference>
<dbReference type="GO" id="GO:0016740">
    <property type="term" value="F:transferase activity"/>
    <property type="evidence" value="ECO:0007669"/>
    <property type="project" value="UniProtKB-KW"/>
</dbReference>
<dbReference type="InterPro" id="IPR036568">
    <property type="entry name" value="GGCT-like_sf"/>
</dbReference>
<dbReference type="InterPro" id="IPR009288">
    <property type="entry name" value="AIG2-like_dom"/>
</dbReference>
<evidence type="ECO:0000256" key="4">
    <source>
        <dbReference type="SAM" id="MobiDB-lite"/>
    </source>
</evidence>
<name>A0A423WI17_9PEZI</name>
<dbReference type="Proteomes" id="UP000283895">
    <property type="component" value="Unassembled WGS sequence"/>
</dbReference>
<dbReference type="InterPro" id="IPR045038">
    <property type="entry name" value="AIG2-like"/>
</dbReference>
<dbReference type="AlphaFoldDB" id="A0A423WI17"/>
<dbReference type="SUPFAM" id="SSF110857">
    <property type="entry name" value="Gamma-glutamyl cyclotransferase-like"/>
    <property type="match status" value="1"/>
</dbReference>
<reference evidence="6 7" key="1">
    <citation type="submission" date="2015-09" db="EMBL/GenBank/DDBJ databases">
        <title>Host preference determinants of Valsa canker pathogens revealed by comparative genomics.</title>
        <authorList>
            <person name="Yin Z."/>
            <person name="Huang L."/>
        </authorList>
    </citation>
    <scope>NUCLEOTIDE SEQUENCE [LARGE SCALE GENOMIC DNA]</scope>
    <source>
        <strain evidence="6 7">03-1</strain>
    </source>
</reference>
<comment type="similarity">
    <text evidence="1">Belongs to the gamma-glutamylcyclotransferase family.</text>
</comment>
<evidence type="ECO:0000256" key="2">
    <source>
        <dbReference type="ARBA" id="ARBA00022679"/>
    </source>
</evidence>
<dbReference type="CDD" id="cd06661">
    <property type="entry name" value="GGCT_like"/>
    <property type="match status" value="1"/>
</dbReference>
<sequence length="207" mass="23885">MDNAESPSTREEVAERIYPDREHLPASISPSDLLFLPRRNIILEKWQAAERDGYDGIEDNRKVAEAVEEEEARDRVKREYYFFYGSLMYPEMLRHVLGLSELPEVKPAEVLGYRTKLWGPYPALVDGEPGEPVKGMACEIEGGEHKDRLQDYETACYRTAKCMIRVEGLEEAVLGTTFMWNGDEDDLDDGSFDQKSWEARMGRILRR</sequence>
<feature type="region of interest" description="Disordered" evidence="4">
    <location>
        <begin position="1"/>
        <end position="21"/>
    </location>
</feature>
<evidence type="ECO:0000313" key="7">
    <source>
        <dbReference type="Proteomes" id="UP000283895"/>
    </source>
</evidence>
<dbReference type="PANTHER" id="PTHR31544">
    <property type="entry name" value="AIG2-LIKE PROTEIN D"/>
    <property type="match status" value="1"/>
</dbReference>
<protein>
    <recommendedName>
        <fullName evidence="3">Putative gamma-glutamylcyclotransferase</fullName>
    </recommendedName>
</protein>
<evidence type="ECO:0000259" key="5">
    <source>
        <dbReference type="Pfam" id="PF06094"/>
    </source>
</evidence>
<evidence type="ECO:0000313" key="6">
    <source>
        <dbReference type="EMBL" id="ROW03030.1"/>
    </source>
</evidence>
<dbReference type="PANTHER" id="PTHR31544:SF4">
    <property type="entry name" value="GAMMA-GLUTAMYLCYCLOTRANSFERASE-RELATED"/>
    <property type="match status" value="1"/>
</dbReference>
<keyword evidence="7" id="KW-1185">Reference proteome</keyword>
<evidence type="ECO:0000256" key="3">
    <source>
        <dbReference type="ARBA" id="ARBA00030602"/>
    </source>
</evidence>
<organism evidence="6 7">
    <name type="scientific">Cytospora schulzeri</name>
    <dbReference type="NCBI Taxonomy" id="448051"/>
    <lineage>
        <taxon>Eukaryota</taxon>
        <taxon>Fungi</taxon>
        <taxon>Dikarya</taxon>
        <taxon>Ascomycota</taxon>
        <taxon>Pezizomycotina</taxon>
        <taxon>Sordariomycetes</taxon>
        <taxon>Sordariomycetidae</taxon>
        <taxon>Diaporthales</taxon>
        <taxon>Cytosporaceae</taxon>
        <taxon>Cytospora</taxon>
    </lineage>
</organism>
<feature type="domain" description="Gamma-glutamylcyclotransferase AIG2-like" evidence="5">
    <location>
        <begin position="81"/>
        <end position="198"/>
    </location>
</feature>
<evidence type="ECO:0000256" key="1">
    <source>
        <dbReference type="ARBA" id="ARBA00008861"/>
    </source>
</evidence>